<comment type="similarity">
    <text evidence="1">Belongs to the SdhE FAD assembly factor family.</text>
</comment>
<dbReference type="RefSeq" id="WP_013835429.1">
    <property type="nucleotide sequence ID" value="NC_015581.1"/>
</dbReference>
<keyword evidence="3" id="KW-0143">Chaperone</keyword>
<dbReference type="Pfam" id="PF03937">
    <property type="entry name" value="Sdh5"/>
    <property type="match status" value="1"/>
</dbReference>
<gene>
    <name evidence="4" type="ordered locus">Thicy_0879</name>
</gene>
<dbReference type="STRING" id="717773.Thicy_0879"/>
<dbReference type="EMBL" id="CP002776">
    <property type="protein sequence ID" value="AEG31651.1"/>
    <property type="molecule type" value="Genomic_DNA"/>
</dbReference>
<dbReference type="KEGG" id="tcy:Thicy_0879"/>
<dbReference type="Gene3D" id="1.10.150.250">
    <property type="entry name" value="Flavinator of succinate dehydrogenase"/>
    <property type="match status" value="1"/>
</dbReference>
<evidence type="ECO:0000313" key="4">
    <source>
        <dbReference type="EMBL" id="AEG31651.1"/>
    </source>
</evidence>
<name>F6DCR5_THICA</name>
<dbReference type="InterPro" id="IPR036714">
    <property type="entry name" value="SDH_sf"/>
</dbReference>
<proteinExistence type="inferred from homology"/>
<dbReference type="HOGENOM" id="CLU_2468043_0_0_6"/>
<evidence type="ECO:0000256" key="3">
    <source>
        <dbReference type="ARBA" id="ARBA00023186"/>
    </source>
</evidence>
<accession>F6DCR5</accession>
<protein>
    <recommendedName>
        <fullName evidence="2">FAD assembly factor SdhE</fullName>
    </recommendedName>
</protein>
<sequence>MNDTWRQLALAARRGNAEAEQLLAPFIDQLRHHPQQLAVQAETLAGLLAQEEQDLLIWLLDPGKAPAHWQALLTQIRRCYQQRLNSQQ</sequence>
<dbReference type="InterPro" id="IPR005631">
    <property type="entry name" value="SDH"/>
</dbReference>
<dbReference type="Proteomes" id="UP000009232">
    <property type="component" value="Chromosome"/>
</dbReference>
<dbReference type="SUPFAM" id="SSF109910">
    <property type="entry name" value="YgfY-like"/>
    <property type="match status" value="1"/>
</dbReference>
<evidence type="ECO:0000313" key="5">
    <source>
        <dbReference type="Proteomes" id="UP000009232"/>
    </source>
</evidence>
<organism evidence="4 5">
    <name type="scientific">Thiomicrospira cyclica (strain DSM 14477 / JCM 11371 / ALM1)</name>
    <name type="common">Thioalkalimicrobium cyclicum</name>
    <dbReference type="NCBI Taxonomy" id="717773"/>
    <lineage>
        <taxon>Bacteria</taxon>
        <taxon>Pseudomonadati</taxon>
        <taxon>Pseudomonadota</taxon>
        <taxon>Gammaproteobacteria</taxon>
        <taxon>Thiotrichales</taxon>
        <taxon>Piscirickettsiaceae</taxon>
        <taxon>Thiomicrospira</taxon>
    </lineage>
</organism>
<dbReference type="AlphaFoldDB" id="F6DCR5"/>
<evidence type="ECO:0000256" key="1">
    <source>
        <dbReference type="ARBA" id="ARBA00008571"/>
    </source>
</evidence>
<reference evidence="4 5" key="1">
    <citation type="submission" date="2011-05" db="EMBL/GenBank/DDBJ databases">
        <title>Complete sequence of Thioalkalimicrobium cyclicum ALM1.</title>
        <authorList>
            <consortium name="US DOE Joint Genome Institute"/>
            <person name="Lucas S."/>
            <person name="Han J."/>
            <person name="Lapidus A."/>
            <person name="Cheng J.-F."/>
            <person name="Goodwin L."/>
            <person name="Pitluck S."/>
            <person name="Peters L."/>
            <person name="Mikhailova N."/>
            <person name="Davenport K."/>
            <person name="Han C."/>
            <person name="Tapia R."/>
            <person name="Land M."/>
            <person name="Hauser L."/>
            <person name="Kyrpides N."/>
            <person name="Ivanova N."/>
            <person name="Pagani I."/>
            <person name="Kappler U."/>
            <person name="Woyke T."/>
        </authorList>
    </citation>
    <scope>NUCLEOTIDE SEQUENCE [LARGE SCALE GENOMIC DNA]</scope>
    <source>
        <strain evidence="5">DSM 14477 / JCM 11371 / ALM1</strain>
    </source>
</reference>
<keyword evidence="5" id="KW-1185">Reference proteome</keyword>
<evidence type="ECO:0000256" key="2">
    <source>
        <dbReference type="ARBA" id="ARBA00019418"/>
    </source>
</evidence>